<dbReference type="Proteomes" id="UP000285301">
    <property type="component" value="Unassembled WGS sequence"/>
</dbReference>
<name>A0A3S3NPP8_9ACAR</name>
<dbReference type="SUPFAM" id="SSF52087">
    <property type="entry name" value="CRAL/TRIO domain"/>
    <property type="match status" value="1"/>
</dbReference>
<dbReference type="Pfam" id="PF00650">
    <property type="entry name" value="CRAL_TRIO"/>
    <property type="match status" value="1"/>
</dbReference>
<protein>
    <submittedName>
        <fullName evidence="2">Motile sperm domain-containing protein 2-like protein</fullName>
    </submittedName>
</protein>
<dbReference type="AlphaFoldDB" id="A0A3S3NPP8"/>
<feature type="domain" description="CRAL-TRIO" evidence="1">
    <location>
        <begin position="1"/>
        <end position="99"/>
    </location>
</feature>
<evidence type="ECO:0000313" key="3">
    <source>
        <dbReference type="Proteomes" id="UP000285301"/>
    </source>
</evidence>
<dbReference type="Gene3D" id="3.40.525.10">
    <property type="entry name" value="CRAL-TRIO lipid binding domain"/>
    <property type="match status" value="1"/>
</dbReference>
<dbReference type="EMBL" id="NCKU01015582">
    <property type="protein sequence ID" value="RWR99349.1"/>
    <property type="molecule type" value="Genomic_DNA"/>
</dbReference>
<keyword evidence="3" id="KW-1185">Reference proteome</keyword>
<evidence type="ECO:0000259" key="1">
    <source>
        <dbReference type="PROSITE" id="PS50191"/>
    </source>
</evidence>
<reference evidence="2 3" key="1">
    <citation type="journal article" date="2018" name="Gigascience">
        <title>Genomes of trombidid mites reveal novel predicted allergens and laterally-transferred genes associated with secondary metabolism.</title>
        <authorList>
            <person name="Dong X."/>
            <person name="Chaisiri K."/>
            <person name="Xia D."/>
            <person name="Armstrong S.D."/>
            <person name="Fang Y."/>
            <person name="Donnelly M.J."/>
            <person name="Kadowaki T."/>
            <person name="McGarry J.W."/>
            <person name="Darby A.C."/>
            <person name="Makepeace B.L."/>
        </authorList>
    </citation>
    <scope>NUCLEOTIDE SEQUENCE [LARGE SCALE GENOMIC DNA]</scope>
    <source>
        <strain evidence="2">UoL-WK</strain>
    </source>
</reference>
<dbReference type="InterPro" id="IPR036865">
    <property type="entry name" value="CRAL-TRIO_dom_sf"/>
</dbReference>
<evidence type="ECO:0000313" key="2">
    <source>
        <dbReference type="EMBL" id="RWR99349.1"/>
    </source>
</evidence>
<sequence>MGRQWILLCDLSECAVRNFDIPLLIWGLVNYLDNYPSGLKRVLVYNLPWVGKPFFKTFCKLLPKPLKELLVVVDKTEIFNYIPKQSLPAYLGGCADQDPRHIDETCFEDLRQYLHKLPDSVFNKELKKCEKVISEVWG</sequence>
<comment type="caution">
    <text evidence="2">The sequence shown here is derived from an EMBL/GenBank/DDBJ whole genome shotgun (WGS) entry which is preliminary data.</text>
</comment>
<organism evidence="2 3">
    <name type="scientific">Dinothrombium tinctorium</name>
    <dbReference type="NCBI Taxonomy" id="1965070"/>
    <lineage>
        <taxon>Eukaryota</taxon>
        <taxon>Metazoa</taxon>
        <taxon>Ecdysozoa</taxon>
        <taxon>Arthropoda</taxon>
        <taxon>Chelicerata</taxon>
        <taxon>Arachnida</taxon>
        <taxon>Acari</taxon>
        <taxon>Acariformes</taxon>
        <taxon>Trombidiformes</taxon>
        <taxon>Prostigmata</taxon>
        <taxon>Anystina</taxon>
        <taxon>Parasitengona</taxon>
        <taxon>Trombidioidea</taxon>
        <taxon>Trombidiidae</taxon>
        <taxon>Dinothrombium</taxon>
    </lineage>
</organism>
<dbReference type="OrthoDB" id="75724at2759"/>
<accession>A0A3S3NPP8</accession>
<dbReference type="PROSITE" id="PS50191">
    <property type="entry name" value="CRAL_TRIO"/>
    <property type="match status" value="1"/>
</dbReference>
<dbReference type="InterPro" id="IPR001251">
    <property type="entry name" value="CRAL-TRIO_dom"/>
</dbReference>
<proteinExistence type="predicted"/>
<gene>
    <name evidence="2" type="ORF">B4U79_17038</name>
</gene>